<dbReference type="HOGENOM" id="CLU_3107550_0_0_1"/>
<protein>
    <submittedName>
        <fullName evidence="1">Uncharacterized protein</fullName>
    </submittedName>
</protein>
<name>U9U9X7_RHIID</name>
<accession>U9U9X7</accession>
<dbReference type="EMBL" id="KI284954">
    <property type="protein sequence ID" value="ESA12416.1"/>
    <property type="molecule type" value="Genomic_DNA"/>
</dbReference>
<evidence type="ECO:0000313" key="1">
    <source>
        <dbReference type="EMBL" id="ESA12416.1"/>
    </source>
</evidence>
<gene>
    <name evidence="1" type="ORF">GLOINDRAFT_27175</name>
</gene>
<dbReference type="AlphaFoldDB" id="U9U9X7"/>
<sequence>MTQVYNSNILRKKKIRGKLAQKPFKRLLICKNNFPKRISSSLMFSEDDAEL</sequence>
<reference evidence="1" key="1">
    <citation type="submission" date="2013-07" db="EMBL/GenBank/DDBJ databases">
        <title>The genome of an arbuscular mycorrhizal fungus provides insights into the evolution of the oldest plant symbiosis.</title>
        <authorList>
            <consortium name="DOE Joint Genome Institute"/>
            <person name="Tisserant E."/>
            <person name="Malbreil M."/>
            <person name="Kuo A."/>
            <person name="Kohler A."/>
            <person name="Symeonidi A."/>
            <person name="Balestrini R."/>
            <person name="Charron P."/>
            <person name="Duensing N."/>
            <person name="Frei-dit-Frey N."/>
            <person name="Gianinazzi-Pearson V."/>
            <person name="Gilbert B."/>
            <person name="Handa Y."/>
            <person name="Hijri M."/>
            <person name="Kaul R."/>
            <person name="Kawaguchi M."/>
            <person name="Krajinski F."/>
            <person name="Lammers P."/>
            <person name="Lapierre D."/>
            <person name="Masclaux F.G."/>
            <person name="Murat C."/>
            <person name="Morin E."/>
            <person name="Ndikumana S."/>
            <person name="Pagni M."/>
            <person name="Petitpierre D."/>
            <person name="Requena N."/>
            <person name="Rosikiewicz P."/>
            <person name="Riley R."/>
            <person name="Saito K."/>
            <person name="San Clemente H."/>
            <person name="Shapiro H."/>
            <person name="van Tuinen D."/>
            <person name="Becard G."/>
            <person name="Bonfante P."/>
            <person name="Paszkowski U."/>
            <person name="Shachar-Hill Y."/>
            <person name="Young J.P."/>
            <person name="Sanders I.R."/>
            <person name="Henrissat B."/>
            <person name="Rensing S.A."/>
            <person name="Grigoriev I.V."/>
            <person name="Corradi N."/>
            <person name="Roux C."/>
            <person name="Martin F."/>
        </authorList>
    </citation>
    <scope>NUCLEOTIDE SEQUENCE</scope>
    <source>
        <strain evidence="1">DAOM 197198</strain>
    </source>
</reference>
<proteinExistence type="predicted"/>
<organism evidence="1">
    <name type="scientific">Rhizophagus irregularis (strain DAOM 181602 / DAOM 197198 / MUCL 43194)</name>
    <name type="common">Arbuscular mycorrhizal fungus</name>
    <name type="synonym">Glomus intraradices</name>
    <dbReference type="NCBI Taxonomy" id="747089"/>
    <lineage>
        <taxon>Eukaryota</taxon>
        <taxon>Fungi</taxon>
        <taxon>Fungi incertae sedis</taxon>
        <taxon>Mucoromycota</taxon>
        <taxon>Glomeromycotina</taxon>
        <taxon>Glomeromycetes</taxon>
        <taxon>Glomerales</taxon>
        <taxon>Glomeraceae</taxon>
        <taxon>Rhizophagus</taxon>
    </lineage>
</organism>